<dbReference type="EMBL" id="RXIC02000019">
    <property type="protein sequence ID" value="KAB1227187.1"/>
    <property type="molecule type" value="Genomic_DNA"/>
</dbReference>
<name>A0A6A1WTV2_9ROSI</name>
<protein>
    <submittedName>
        <fullName evidence="2">Uncharacterized protein</fullName>
    </submittedName>
</protein>
<sequence>MIEAGNISAAAYVVREGRSPRHVKGTNVVIGDESMRWSQHLFLAYSKVEPSELEGNHLEVEFLASSLYDETKKIASCEVHRVHEHKERVEARKRKMKKKREEEQKMVKVCSIG</sequence>
<feature type="region of interest" description="Disordered" evidence="1">
    <location>
        <begin position="88"/>
        <end position="113"/>
    </location>
</feature>
<dbReference type="AlphaFoldDB" id="A0A6A1WTV2"/>
<reference evidence="2 3" key="1">
    <citation type="journal article" date="2019" name="Plant Biotechnol. J.">
        <title>The red bayberry genome and genetic basis of sex determination.</title>
        <authorList>
            <person name="Jia H.M."/>
            <person name="Jia H.J."/>
            <person name="Cai Q.L."/>
            <person name="Wang Y."/>
            <person name="Zhao H.B."/>
            <person name="Yang W.F."/>
            <person name="Wang G.Y."/>
            <person name="Li Y.H."/>
            <person name="Zhan D.L."/>
            <person name="Shen Y.T."/>
            <person name="Niu Q.F."/>
            <person name="Chang L."/>
            <person name="Qiu J."/>
            <person name="Zhao L."/>
            <person name="Xie H.B."/>
            <person name="Fu W.Y."/>
            <person name="Jin J."/>
            <person name="Li X.W."/>
            <person name="Jiao Y."/>
            <person name="Zhou C.C."/>
            <person name="Tu T."/>
            <person name="Chai C.Y."/>
            <person name="Gao J.L."/>
            <person name="Fan L.J."/>
            <person name="van de Weg E."/>
            <person name="Wang J.Y."/>
            <person name="Gao Z.S."/>
        </authorList>
    </citation>
    <scope>NUCLEOTIDE SEQUENCE [LARGE SCALE GENOMIC DNA]</scope>
    <source>
        <tissue evidence="2">Leaves</tissue>
    </source>
</reference>
<organism evidence="2 3">
    <name type="scientific">Morella rubra</name>
    <name type="common">Chinese bayberry</name>
    <dbReference type="NCBI Taxonomy" id="262757"/>
    <lineage>
        <taxon>Eukaryota</taxon>
        <taxon>Viridiplantae</taxon>
        <taxon>Streptophyta</taxon>
        <taxon>Embryophyta</taxon>
        <taxon>Tracheophyta</taxon>
        <taxon>Spermatophyta</taxon>
        <taxon>Magnoliopsida</taxon>
        <taxon>eudicotyledons</taxon>
        <taxon>Gunneridae</taxon>
        <taxon>Pentapetalae</taxon>
        <taxon>rosids</taxon>
        <taxon>fabids</taxon>
        <taxon>Fagales</taxon>
        <taxon>Myricaceae</taxon>
        <taxon>Morella</taxon>
    </lineage>
</organism>
<evidence type="ECO:0000313" key="3">
    <source>
        <dbReference type="Proteomes" id="UP000516437"/>
    </source>
</evidence>
<proteinExistence type="predicted"/>
<accession>A0A6A1WTV2</accession>
<keyword evidence="3" id="KW-1185">Reference proteome</keyword>
<evidence type="ECO:0000256" key="1">
    <source>
        <dbReference type="SAM" id="MobiDB-lite"/>
    </source>
</evidence>
<comment type="caution">
    <text evidence="2">The sequence shown here is derived from an EMBL/GenBank/DDBJ whole genome shotgun (WGS) entry which is preliminary data.</text>
</comment>
<dbReference type="Proteomes" id="UP000516437">
    <property type="component" value="Chromosome 1"/>
</dbReference>
<gene>
    <name evidence="2" type="ORF">CJ030_MR1G029013</name>
</gene>
<evidence type="ECO:0000313" key="2">
    <source>
        <dbReference type="EMBL" id="KAB1227187.1"/>
    </source>
</evidence>